<organism evidence="6 7">
    <name type="scientific">Clarias magur</name>
    <name type="common">Asian catfish</name>
    <name type="synonym">Macropteronotus magur</name>
    <dbReference type="NCBI Taxonomy" id="1594786"/>
    <lineage>
        <taxon>Eukaryota</taxon>
        <taxon>Metazoa</taxon>
        <taxon>Chordata</taxon>
        <taxon>Craniata</taxon>
        <taxon>Vertebrata</taxon>
        <taxon>Euteleostomi</taxon>
        <taxon>Actinopterygii</taxon>
        <taxon>Neopterygii</taxon>
        <taxon>Teleostei</taxon>
        <taxon>Ostariophysi</taxon>
        <taxon>Siluriformes</taxon>
        <taxon>Clariidae</taxon>
        <taxon>Clarias</taxon>
    </lineage>
</organism>
<comment type="subcellular location">
    <subcellularLocation>
        <location evidence="1">Membrane</location>
        <topology evidence="1">Multi-pass membrane protein</topology>
    </subcellularLocation>
</comment>
<sequence length="110" mass="11520">MASAHLPLTNVRSGYTVLTEVVPSPTVPAAAEQNSSQTHSPLQKFLKVQPKALGTVQIMIGLLTLSFGMVLAVAGQAITLFAKVFFWGSLLHITAGSLAVSGSNKLNKCV</sequence>
<feature type="transmembrane region" description="Helical" evidence="5">
    <location>
        <begin position="80"/>
        <end position="100"/>
    </location>
</feature>
<evidence type="ECO:0000256" key="4">
    <source>
        <dbReference type="ARBA" id="ARBA00023136"/>
    </source>
</evidence>
<dbReference type="Proteomes" id="UP000727407">
    <property type="component" value="Unassembled WGS sequence"/>
</dbReference>
<protein>
    <submittedName>
        <fullName evidence="6">Membrane-spanning 4-domains subfamily A member 4A-like</fullName>
    </submittedName>
</protein>
<evidence type="ECO:0000313" key="7">
    <source>
        <dbReference type="Proteomes" id="UP000727407"/>
    </source>
</evidence>
<gene>
    <name evidence="6" type="ORF">DAT39_013544</name>
</gene>
<keyword evidence="3 5" id="KW-1133">Transmembrane helix</keyword>
<proteinExistence type="predicted"/>
<evidence type="ECO:0000256" key="2">
    <source>
        <dbReference type="ARBA" id="ARBA00022692"/>
    </source>
</evidence>
<comment type="caution">
    <text evidence="6">The sequence shown here is derived from an EMBL/GenBank/DDBJ whole genome shotgun (WGS) entry which is preliminary data.</text>
</comment>
<keyword evidence="7" id="KW-1185">Reference proteome</keyword>
<dbReference type="EMBL" id="QNUK01000264">
    <property type="protein sequence ID" value="KAF5896761.1"/>
    <property type="molecule type" value="Genomic_DNA"/>
</dbReference>
<keyword evidence="2 5" id="KW-0812">Transmembrane</keyword>
<name>A0A8J4X105_CLAMG</name>
<reference evidence="6" key="1">
    <citation type="submission" date="2020-07" db="EMBL/GenBank/DDBJ databases">
        <title>Clarias magur genome sequencing, assembly and annotation.</title>
        <authorList>
            <person name="Kushwaha B."/>
            <person name="Kumar R."/>
            <person name="Das P."/>
            <person name="Joshi C.G."/>
            <person name="Kumar D."/>
            <person name="Nagpure N.S."/>
            <person name="Pandey M."/>
            <person name="Agarwal S."/>
            <person name="Srivastava S."/>
            <person name="Singh M."/>
            <person name="Sahoo L."/>
            <person name="Jayasankar P."/>
            <person name="Meher P.K."/>
            <person name="Koringa P.G."/>
            <person name="Iquebal M.A."/>
            <person name="Das S.P."/>
            <person name="Bit A."/>
            <person name="Patnaik S."/>
            <person name="Patel N."/>
            <person name="Shah T.M."/>
            <person name="Hinsu A."/>
            <person name="Jena J.K."/>
        </authorList>
    </citation>
    <scope>NUCLEOTIDE SEQUENCE</scope>
    <source>
        <strain evidence="6">CIFAMagur01</strain>
        <tissue evidence="6">Testis</tissue>
    </source>
</reference>
<feature type="non-terminal residue" evidence="6">
    <location>
        <position position="110"/>
    </location>
</feature>
<accession>A0A8J4X105</accession>
<keyword evidence="4 5" id="KW-0472">Membrane</keyword>
<feature type="transmembrane region" description="Helical" evidence="5">
    <location>
        <begin position="52"/>
        <end position="74"/>
    </location>
</feature>
<dbReference type="Pfam" id="PF04103">
    <property type="entry name" value="CD20"/>
    <property type="match status" value="1"/>
</dbReference>
<evidence type="ECO:0000256" key="3">
    <source>
        <dbReference type="ARBA" id="ARBA00022989"/>
    </source>
</evidence>
<evidence type="ECO:0000313" key="6">
    <source>
        <dbReference type="EMBL" id="KAF5896761.1"/>
    </source>
</evidence>
<dbReference type="OrthoDB" id="10071849at2759"/>
<dbReference type="InterPro" id="IPR007237">
    <property type="entry name" value="CD20-like"/>
</dbReference>
<evidence type="ECO:0000256" key="5">
    <source>
        <dbReference type="SAM" id="Phobius"/>
    </source>
</evidence>
<evidence type="ECO:0000256" key="1">
    <source>
        <dbReference type="ARBA" id="ARBA00004141"/>
    </source>
</evidence>
<dbReference type="AlphaFoldDB" id="A0A8J4X105"/>
<dbReference type="GO" id="GO:0016020">
    <property type="term" value="C:membrane"/>
    <property type="evidence" value="ECO:0007669"/>
    <property type="project" value="UniProtKB-SubCell"/>
</dbReference>